<dbReference type="SUPFAM" id="SSF58104">
    <property type="entry name" value="Methyl-accepting chemotaxis protein (MCP) signaling domain"/>
    <property type="match status" value="1"/>
</dbReference>
<comment type="caution">
    <text evidence="10">The sequence shown here is derived from an EMBL/GenBank/DDBJ whole genome shotgun (WGS) entry which is preliminary data.</text>
</comment>
<accession>A0AAJ0U107</accession>
<keyword evidence="3 5" id="KW-0807">Transducer</keyword>
<feature type="domain" description="HAMP" evidence="9">
    <location>
        <begin position="105"/>
        <end position="157"/>
    </location>
</feature>
<evidence type="ECO:0000256" key="7">
    <source>
        <dbReference type="SAM" id="Phobius"/>
    </source>
</evidence>
<sequence length="447" mass="48423">MAGEAYGGQRPRRVRQRLQDMSMRTSWMLVLGTFLTLLIVVSGLSLFLLDQSRTAVAELAPHAGEVGAQTQRDFIATADVIWLAILGALSFGILAALLVVWGVTSNVLRPLQRVVASFDAMAYGNLSVPLERAGRNEIGQLFNAVAALQQRLSRTIAMVRLSSEAVHRGAKHVASVNKSFRTRIEQQASGLRRTAARMDRISSTVKQNAEHARKASRLAQEAAETAGASGKVVDQLIVTMREISQGSEQITDVIKVIDSIASQTNMLALNAAVEAARAGEQGKGFGAVAAEVHDLAGRSAEAATQIRALVDASVTRIGTGTDSADKAGHAMAEIVRAVHQVNQLMDEMASASREQSQSIDRVNCAIAEMDQVTRQNAELVKQDAQAADQVEAEAERLKRVVAVFKLAPNAEERVADARYDEAASWVESLRPEDLQYDLHRKASRRKR</sequence>
<dbReference type="InterPro" id="IPR003660">
    <property type="entry name" value="HAMP_dom"/>
</dbReference>
<feature type="transmembrane region" description="Helical" evidence="7">
    <location>
        <begin position="80"/>
        <end position="103"/>
    </location>
</feature>
<dbReference type="PROSITE" id="PS50111">
    <property type="entry name" value="CHEMOTAXIS_TRANSDUC_2"/>
    <property type="match status" value="1"/>
</dbReference>
<feature type="coiled-coil region" evidence="6">
    <location>
        <begin position="334"/>
        <end position="400"/>
    </location>
</feature>
<reference evidence="10" key="1">
    <citation type="submission" date="2017-08" db="EMBL/GenBank/DDBJ databases">
        <authorList>
            <person name="Imhoff J.F."/>
            <person name="Rahn T."/>
            <person name="Kuenzel S."/>
            <person name="Neulinger S.C."/>
        </authorList>
    </citation>
    <scope>NUCLEOTIDE SEQUENCE</scope>
    <source>
        <strain evidence="10">DSM 11080</strain>
    </source>
</reference>
<reference evidence="10" key="2">
    <citation type="journal article" date="2020" name="Microorganisms">
        <title>Osmotic Adaptation and Compatible Solute Biosynthesis of Phototrophic Bacteria as Revealed from Genome Analyses.</title>
        <authorList>
            <person name="Imhoff J.F."/>
            <person name="Rahn T."/>
            <person name="Kunzel S."/>
            <person name="Keller A."/>
            <person name="Neulinger S.C."/>
        </authorList>
    </citation>
    <scope>NUCLEOTIDE SEQUENCE</scope>
    <source>
        <strain evidence="10">DSM 11080</strain>
    </source>
</reference>
<evidence type="ECO:0000259" key="8">
    <source>
        <dbReference type="PROSITE" id="PS50111"/>
    </source>
</evidence>
<keyword evidence="7" id="KW-0472">Membrane</keyword>
<dbReference type="CDD" id="cd06225">
    <property type="entry name" value="HAMP"/>
    <property type="match status" value="1"/>
</dbReference>
<dbReference type="PANTHER" id="PTHR43531:SF14">
    <property type="entry name" value="METHYL-ACCEPTING CHEMOTAXIS PROTEIN I-RELATED"/>
    <property type="match status" value="1"/>
</dbReference>
<dbReference type="SMART" id="SM00304">
    <property type="entry name" value="HAMP"/>
    <property type="match status" value="1"/>
</dbReference>
<gene>
    <name evidence="10" type="ORF">CKO40_01735</name>
</gene>
<dbReference type="FunFam" id="1.10.287.950:FF:000001">
    <property type="entry name" value="Methyl-accepting chemotaxis sensory transducer"/>
    <property type="match status" value="1"/>
</dbReference>
<dbReference type="InterPro" id="IPR051310">
    <property type="entry name" value="MCP_chemotaxis"/>
</dbReference>
<dbReference type="PANTHER" id="PTHR43531">
    <property type="entry name" value="PROTEIN ICFG"/>
    <property type="match status" value="1"/>
</dbReference>
<evidence type="ECO:0008006" key="12">
    <source>
        <dbReference type="Google" id="ProtNLM"/>
    </source>
</evidence>
<evidence type="ECO:0000256" key="1">
    <source>
        <dbReference type="ARBA" id="ARBA00004370"/>
    </source>
</evidence>
<proteinExistence type="inferred from homology"/>
<dbReference type="Pfam" id="PF00015">
    <property type="entry name" value="MCPsignal"/>
    <property type="match status" value="1"/>
</dbReference>
<feature type="transmembrane region" description="Helical" evidence="7">
    <location>
        <begin position="27"/>
        <end position="49"/>
    </location>
</feature>
<keyword evidence="7" id="KW-0812">Transmembrane</keyword>
<evidence type="ECO:0000313" key="11">
    <source>
        <dbReference type="Proteomes" id="UP001296776"/>
    </source>
</evidence>
<organism evidence="10 11">
    <name type="scientific">Halochromatium glycolicum</name>
    <dbReference type="NCBI Taxonomy" id="85075"/>
    <lineage>
        <taxon>Bacteria</taxon>
        <taxon>Pseudomonadati</taxon>
        <taxon>Pseudomonadota</taxon>
        <taxon>Gammaproteobacteria</taxon>
        <taxon>Chromatiales</taxon>
        <taxon>Chromatiaceae</taxon>
        <taxon>Halochromatium</taxon>
    </lineage>
</organism>
<dbReference type="CDD" id="cd11386">
    <property type="entry name" value="MCP_signal"/>
    <property type="match status" value="1"/>
</dbReference>
<dbReference type="GO" id="GO:0006935">
    <property type="term" value="P:chemotaxis"/>
    <property type="evidence" value="ECO:0007669"/>
    <property type="project" value="TreeGrafter"/>
</dbReference>
<evidence type="ECO:0000256" key="5">
    <source>
        <dbReference type="PROSITE-ProRule" id="PRU00284"/>
    </source>
</evidence>
<dbReference type="Proteomes" id="UP001296776">
    <property type="component" value="Unassembled WGS sequence"/>
</dbReference>
<keyword evidence="6" id="KW-0175">Coiled coil</keyword>
<dbReference type="GO" id="GO:0004888">
    <property type="term" value="F:transmembrane signaling receptor activity"/>
    <property type="evidence" value="ECO:0007669"/>
    <property type="project" value="TreeGrafter"/>
</dbReference>
<evidence type="ECO:0000256" key="3">
    <source>
        <dbReference type="ARBA" id="ARBA00023224"/>
    </source>
</evidence>
<comment type="similarity">
    <text evidence="4">Belongs to the methyl-accepting chemotaxis (MCP) protein family.</text>
</comment>
<dbReference type="InterPro" id="IPR004089">
    <property type="entry name" value="MCPsignal_dom"/>
</dbReference>
<keyword evidence="7" id="KW-1133">Transmembrane helix</keyword>
<comment type="subcellular location">
    <subcellularLocation>
        <location evidence="1">Membrane</location>
    </subcellularLocation>
</comment>
<feature type="domain" description="Methyl-accepting transducer" evidence="8">
    <location>
        <begin position="162"/>
        <end position="391"/>
    </location>
</feature>
<evidence type="ECO:0000256" key="6">
    <source>
        <dbReference type="SAM" id="Coils"/>
    </source>
</evidence>
<name>A0AAJ0U107_9GAMM</name>
<evidence type="ECO:0000256" key="4">
    <source>
        <dbReference type="ARBA" id="ARBA00029447"/>
    </source>
</evidence>
<evidence type="ECO:0000259" key="9">
    <source>
        <dbReference type="PROSITE" id="PS50885"/>
    </source>
</evidence>
<dbReference type="Gene3D" id="1.10.287.950">
    <property type="entry name" value="Methyl-accepting chemotaxis protein"/>
    <property type="match status" value="1"/>
</dbReference>
<evidence type="ECO:0000313" key="10">
    <source>
        <dbReference type="EMBL" id="MBK1703303.1"/>
    </source>
</evidence>
<dbReference type="Pfam" id="PF00672">
    <property type="entry name" value="HAMP"/>
    <property type="match status" value="1"/>
</dbReference>
<keyword evidence="2" id="KW-0488">Methylation</keyword>
<evidence type="ECO:0000256" key="2">
    <source>
        <dbReference type="ARBA" id="ARBA00022481"/>
    </source>
</evidence>
<keyword evidence="11" id="KW-1185">Reference proteome</keyword>
<dbReference type="EMBL" id="NRSJ01000002">
    <property type="protein sequence ID" value="MBK1703303.1"/>
    <property type="molecule type" value="Genomic_DNA"/>
</dbReference>
<protein>
    <recommendedName>
        <fullName evidence="12">Methyl-accepting chemotaxis protein</fullName>
    </recommendedName>
</protein>
<dbReference type="PROSITE" id="PS50885">
    <property type="entry name" value="HAMP"/>
    <property type="match status" value="1"/>
</dbReference>
<dbReference type="GO" id="GO:0005886">
    <property type="term" value="C:plasma membrane"/>
    <property type="evidence" value="ECO:0007669"/>
    <property type="project" value="TreeGrafter"/>
</dbReference>
<dbReference type="GO" id="GO:0007165">
    <property type="term" value="P:signal transduction"/>
    <property type="evidence" value="ECO:0007669"/>
    <property type="project" value="UniProtKB-KW"/>
</dbReference>
<dbReference type="AlphaFoldDB" id="A0AAJ0U107"/>
<dbReference type="SMART" id="SM00283">
    <property type="entry name" value="MA"/>
    <property type="match status" value="1"/>
</dbReference>